<accession>A0A9P5G9I2</accession>
<gene>
    <name evidence="4" type="ORF">PCG10_003928</name>
</gene>
<dbReference type="Proteomes" id="UP000701341">
    <property type="component" value="Unassembled WGS sequence"/>
</dbReference>
<evidence type="ECO:0000313" key="4">
    <source>
        <dbReference type="EMBL" id="KAF7515088.1"/>
    </source>
</evidence>
<proteinExistence type="predicted"/>
<sequence>VSYITTRKLENQLAGAMKTQKILDLSIDFAELVPAEQFTAAEIQSYLLGFKDEPEVAVKRAAEWVKDTMGVKSCSSNS</sequence>
<evidence type="ECO:0000256" key="2">
    <source>
        <dbReference type="ARBA" id="ARBA00022840"/>
    </source>
</evidence>
<organism evidence="4 5">
    <name type="scientific">Penicillium crustosum</name>
    <name type="common">Blue mold fungus</name>
    <dbReference type="NCBI Taxonomy" id="36656"/>
    <lineage>
        <taxon>Eukaryota</taxon>
        <taxon>Fungi</taxon>
        <taxon>Dikarya</taxon>
        <taxon>Ascomycota</taxon>
        <taxon>Pezizomycotina</taxon>
        <taxon>Eurotiomycetes</taxon>
        <taxon>Eurotiomycetidae</taxon>
        <taxon>Eurotiales</taxon>
        <taxon>Aspergillaceae</taxon>
        <taxon>Penicillium</taxon>
    </lineage>
</organism>
<feature type="non-terminal residue" evidence="4">
    <location>
        <position position="1"/>
    </location>
</feature>
<name>A0A9P5G9I2_PENCR</name>
<comment type="caution">
    <text evidence="4">The sequence shown here is derived from an EMBL/GenBank/DDBJ whole genome shotgun (WGS) entry which is preliminary data.</text>
</comment>
<reference evidence="4" key="1">
    <citation type="submission" date="2020-02" db="EMBL/GenBank/DDBJ databases">
        <authorList>
            <person name="Lichtner F.J."/>
        </authorList>
    </citation>
    <scope>NUCLEOTIDE SEQUENCE</scope>
    <source>
        <strain evidence="4">G10</strain>
    </source>
</reference>
<evidence type="ECO:0000259" key="3">
    <source>
        <dbReference type="Pfam" id="PF25426"/>
    </source>
</evidence>
<dbReference type="Pfam" id="PF25426">
    <property type="entry name" value="AAA_lid_BCS1"/>
    <property type="match status" value="1"/>
</dbReference>
<keyword evidence="2" id="KW-0067">ATP-binding</keyword>
<keyword evidence="1" id="KW-0547">Nucleotide-binding</keyword>
<keyword evidence="5" id="KW-1185">Reference proteome</keyword>
<evidence type="ECO:0000256" key="1">
    <source>
        <dbReference type="ARBA" id="ARBA00022741"/>
    </source>
</evidence>
<dbReference type="InterPro" id="IPR057495">
    <property type="entry name" value="AAA_lid_BCS1"/>
</dbReference>
<dbReference type="AlphaFoldDB" id="A0A9P5G9I2"/>
<evidence type="ECO:0000313" key="5">
    <source>
        <dbReference type="Proteomes" id="UP000701341"/>
    </source>
</evidence>
<protein>
    <recommendedName>
        <fullName evidence="3">Mitochondrial chaperone BCS1-like ATPase lid domain-containing protein</fullName>
    </recommendedName>
</protein>
<dbReference type="EMBL" id="JAAOZQ010000207">
    <property type="protein sequence ID" value="KAF7515088.1"/>
    <property type="molecule type" value="Genomic_DNA"/>
</dbReference>
<feature type="domain" description="Mitochondrial chaperone BCS1-like ATPase lid" evidence="3">
    <location>
        <begin position="22"/>
        <end position="62"/>
    </location>
</feature>
<dbReference type="GO" id="GO:0005524">
    <property type="term" value="F:ATP binding"/>
    <property type="evidence" value="ECO:0007669"/>
    <property type="project" value="UniProtKB-KW"/>
</dbReference>